<dbReference type="SUPFAM" id="SSF52540">
    <property type="entry name" value="P-loop containing nucleoside triphosphate hydrolases"/>
    <property type="match status" value="1"/>
</dbReference>
<dbReference type="PROSITE" id="PS00486">
    <property type="entry name" value="DNA_MISMATCH_REPAIR_2"/>
    <property type="match status" value="1"/>
</dbReference>
<reference evidence="7 8" key="1">
    <citation type="submission" date="2019-04" db="EMBL/GenBank/DDBJ databases">
        <title>Comparative genomics and transcriptomics to analyze fruiting body development in filamentous ascomycetes.</title>
        <authorList>
            <consortium name="DOE Joint Genome Institute"/>
            <person name="Lutkenhaus R."/>
            <person name="Traeger S."/>
            <person name="Breuer J."/>
            <person name="Kuo A."/>
            <person name="Lipzen A."/>
            <person name="Pangilinan J."/>
            <person name="Dilworth D."/>
            <person name="Sandor L."/>
            <person name="Poggeler S."/>
            <person name="Barry K."/>
            <person name="Grigoriev I.V."/>
            <person name="Nowrousian M."/>
        </authorList>
    </citation>
    <scope>NUCLEOTIDE SEQUENCE [LARGE SCALE GENOMIC DNA]</scope>
    <source>
        <strain evidence="7 8">CBS 389.68</strain>
    </source>
</reference>
<dbReference type="STRING" id="341454.A0A4S2MQV0"/>
<dbReference type="GO" id="GO:0140664">
    <property type="term" value="F:ATP-dependent DNA damage sensor activity"/>
    <property type="evidence" value="ECO:0007669"/>
    <property type="project" value="InterPro"/>
</dbReference>
<protein>
    <recommendedName>
        <fullName evidence="6">DNA mismatch repair proteins mutS family domain-containing protein</fullName>
    </recommendedName>
</protein>
<dbReference type="InterPro" id="IPR007696">
    <property type="entry name" value="DNA_mismatch_repair_MutS_core"/>
</dbReference>
<keyword evidence="3" id="KW-0067">ATP-binding</keyword>
<dbReference type="SMART" id="SM00533">
    <property type="entry name" value="MUTSd"/>
    <property type="match status" value="1"/>
</dbReference>
<dbReference type="InterPro" id="IPR036187">
    <property type="entry name" value="DNA_mismatch_repair_MutS_sf"/>
</dbReference>
<dbReference type="GO" id="GO:0030983">
    <property type="term" value="F:mismatched DNA binding"/>
    <property type="evidence" value="ECO:0007669"/>
    <property type="project" value="InterPro"/>
</dbReference>
<keyword evidence="2" id="KW-0547">Nucleotide-binding</keyword>
<evidence type="ECO:0000256" key="5">
    <source>
        <dbReference type="SAM" id="MobiDB-lite"/>
    </source>
</evidence>
<keyword evidence="8" id="KW-1185">Reference proteome</keyword>
<dbReference type="GO" id="GO:0005524">
    <property type="term" value="F:ATP binding"/>
    <property type="evidence" value="ECO:0007669"/>
    <property type="project" value="UniProtKB-KW"/>
</dbReference>
<dbReference type="PANTHER" id="PTHR11361">
    <property type="entry name" value="DNA MISMATCH REPAIR PROTEIN MUTS FAMILY MEMBER"/>
    <property type="match status" value="1"/>
</dbReference>
<dbReference type="Gene3D" id="3.40.50.300">
    <property type="entry name" value="P-loop containing nucleotide triphosphate hydrolases"/>
    <property type="match status" value="1"/>
</dbReference>
<feature type="region of interest" description="Disordered" evidence="5">
    <location>
        <begin position="1"/>
        <end position="49"/>
    </location>
</feature>
<keyword evidence="4" id="KW-0238">DNA-binding</keyword>
<dbReference type="Proteomes" id="UP000298138">
    <property type="component" value="Unassembled WGS sequence"/>
</dbReference>
<evidence type="ECO:0000256" key="2">
    <source>
        <dbReference type="ARBA" id="ARBA00022741"/>
    </source>
</evidence>
<dbReference type="GO" id="GO:0006298">
    <property type="term" value="P:mismatch repair"/>
    <property type="evidence" value="ECO:0007669"/>
    <property type="project" value="InterPro"/>
</dbReference>
<evidence type="ECO:0000256" key="1">
    <source>
        <dbReference type="ARBA" id="ARBA00006271"/>
    </source>
</evidence>
<dbReference type="Gene3D" id="1.10.1420.10">
    <property type="match status" value="1"/>
</dbReference>
<evidence type="ECO:0000256" key="4">
    <source>
        <dbReference type="ARBA" id="ARBA00023125"/>
    </source>
</evidence>
<dbReference type="AlphaFoldDB" id="A0A4S2MQV0"/>
<dbReference type="GO" id="GO:0051026">
    <property type="term" value="P:chiasma assembly"/>
    <property type="evidence" value="ECO:0007669"/>
    <property type="project" value="TreeGrafter"/>
</dbReference>
<accession>A0A4S2MQV0</accession>
<evidence type="ECO:0000313" key="8">
    <source>
        <dbReference type="Proteomes" id="UP000298138"/>
    </source>
</evidence>
<name>A0A4S2MQV0_9PEZI</name>
<evidence type="ECO:0000256" key="3">
    <source>
        <dbReference type="ARBA" id="ARBA00022840"/>
    </source>
</evidence>
<dbReference type="SUPFAM" id="SSF48334">
    <property type="entry name" value="DNA repair protein MutS, domain III"/>
    <property type="match status" value="1"/>
</dbReference>
<dbReference type="Pfam" id="PF05192">
    <property type="entry name" value="MutS_III"/>
    <property type="match status" value="1"/>
</dbReference>
<dbReference type="SMART" id="SM00534">
    <property type="entry name" value="MUTSac"/>
    <property type="match status" value="1"/>
</dbReference>
<dbReference type="InterPro" id="IPR045076">
    <property type="entry name" value="MutS"/>
</dbReference>
<dbReference type="PANTHER" id="PTHR11361:SF20">
    <property type="entry name" value="MUTS PROTEIN HOMOLOG 5"/>
    <property type="match status" value="1"/>
</dbReference>
<dbReference type="EMBL" id="ML220166">
    <property type="protein sequence ID" value="TGZ76787.1"/>
    <property type="molecule type" value="Genomic_DNA"/>
</dbReference>
<dbReference type="GO" id="GO:0005634">
    <property type="term" value="C:nucleus"/>
    <property type="evidence" value="ECO:0007669"/>
    <property type="project" value="TreeGrafter"/>
</dbReference>
<evidence type="ECO:0000259" key="6">
    <source>
        <dbReference type="PROSITE" id="PS00486"/>
    </source>
</evidence>
<dbReference type="InterPro" id="IPR027417">
    <property type="entry name" value="P-loop_NTPase"/>
</dbReference>
<proteinExistence type="inferred from homology"/>
<comment type="similarity">
    <text evidence="1">Belongs to the DNA mismatch repair MutS family.</text>
</comment>
<feature type="domain" description="DNA mismatch repair proteins mutS family" evidence="6">
    <location>
        <begin position="690"/>
        <end position="706"/>
    </location>
</feature>
<organism evidence="7 8">
    <name type="scientific">Ascodesmis nigricans</name>
    <dbReference type="NCBI Taxonomy" id="341454"/>
    <lineage>
        <taxon>Eukaryota</taxon>
        <taxon>Fungi</taxon>
        <taxon>Dikarya</taxon>
        <taxon>Ascomycota</taxon>
        <taxon>Pezizomycotina</taxon>
        <taxon>Pezizomycetes</taxon>
        <taxon>Pezizales</taxon>
        <taxon>Ascodesmidaceae</taxon>
        <taxon>Ascodesmis</taxon>
    </lineage>
</organism>
<dbReference type="OrthoDB" id="29596at2759"/>
<gene>
    <name evidence="7" type="ORF">EX30DRAFT_336190</name>
</gene>
<evidence type="ECO:0000313" key="7">
    <source>
        <dbReference type="EMBL" id="TGZ76787.1"/>
    </source>
</evidence>
<dbReference type="InterPro" id="IPR000432">
    <property type="entry name" value="DNA_mismatch_repair_MutS_C"/>
</dbReference>
<dbReference type="Pfam" id="PF00488">
    <property type="entry name" value="MutS_V"/>
    <property type="match status" value="1"/>
</dbReference>
<dbReference type="FunCoup" id="A0A4S2MQV0">
    <property type="interactions" value="128"/>
</dbReference>
<sequence length="768" mass="84198">MAPGRPAVRFNSTAAPSSSPAPLHLSGSVSASTDFDHDPHSLDDDDDDDSTDIIMALDQRGHRIGCAYFTISTRTLSLLEDIDLAGKDTMLACARISLQPASDFSYEAARAKLITLRIGEPGVGPTLHVPSGQHEVDAGDRGRFMKLAAWVNTESRVSVGCVGAVLAYLMRREAIDARGGEGVGGLRVMEVEMVTLKETMMVGVEAMRALRVFEREGHPAGFGRGGTSGVDGGKEGLSLFGILNQARTPLGRTLLQTWFLRPSTSLPLITSRHSSVTLLLHPPNLPTLTPLSRALSKIGNIPSFLSALKRGKSNSEWSTLLTFILTLLHLLTLLSELLPATPPPTPSSVATEMPLFARMLETVDTLRLQEISQDIASTIDFDETSLQGRVVVKLGVDQSLDELKRAYEGMEAMLSEVAREVALTLPEEVRSQLNVLYFPQIGYLIVMPSVASDGTETLVTEGSMEEVRPAWVSEDWEFQFFTGACWYYKNPQMRELDEYFGDMYGNICDREIEIVHELQVRVLESEKLLMECAHLTAELDCLVALARAAEKYKYTRPIMTEDNVIKITKGRHPLQELCVPAYIENDTLLVGGSFSPCSLNDEPLDHIPPSTILLTGPNHSGKSVYLKQIALIVYLAHIGSFVPAESAIIGITDKILTRIQTQESVSKLQSAFLIDLQQVVDVLRQATERSLVVLDEFGKGTEESNGAGLCAAVLEELLGACEGKGGRRREEVPKVVAATHYHGIHILPYLCRSNWEMTKGKLTCRRDL</sequence>
<dbReference type="InParanoid" id="A0A4S2MQV0"/>